<name>I5B3B9_9BACT</name>
<reference evidence="3 4" key="1">
    <citation type="submission" date="2011-09" db="EMBL/GenBank/DDBJ databases">
        <authorList>
            <consortium name="US DOE Joint Genome Institute (JGI-PGF)"/>
            <person name="Lucas S."/>
            <person name="Han J."/>
            <person name="Lapidus A."/>
            <person name="Cheng J.-F."/>
            <person name="Goodwin L."/>
            <person name="Pitluck S."/>
            <person name="Peters L."/>
            <person name="Land M.L."/>
            <person name="Hauser L."/>
            <person name="Orellana R."/>
            <person name="Lovley D."/>
            <person name="Woyke T.J."/>
        </authorList>
    </citation>
    <scope>NUCLEOTIDE SEQUENCE [LARGE SCALE GENOMIC DNA]</scope>
    <source>
        <strain evidence="3 4">2ac9</strain>
    </source>
</reference>
<sequence length="216" mass="24469">MKNSFKLLLFCTVVLFLSCTGCTTTSKNTTHQIIQHQHKDVNCSEYYQYKTKLNHEGFDITPSQAYEMVMDNPKHTFIIDARTPAEYAFIGHPTGSYNIPLKFSTNEIEEKNGHLQPKMTTNNNFGKDLLAKFNPSTDTLIFMCRSGKRSCLACDEAIKVGFSKEKLFSLLGGFEGDKVKNKNSAFYGQRKVGGWVNEGLPWDDKLYSNLAYMPSN</sequence>
<proteinExistence type="predicted"/>
<accession>I5B3B9</accession>
<evidence type="ECO:0000313" key="3">
    <source>
        <dbReference type="EMBL" id="EIM63982.1"/>
    </source>
</evidence>
<dbReference type="eggNOG" id="COG0607">
    <property type="taxonomic scope" value="Bacteria"/>
</dbReference>
<keyword evidence="1" id="KW-0732">Signal</keyword>
<dbReference type="InterPro" id="IPR001763">
    <property type="entry name" value="Rhodanese-like_dom"/>
</dbReference>
<evidence type="ECO:0000256" key="1">
    <source>
        <dbReference type="SAM" id="SignalP"/>
    </source>
</evidence>
<dbReference type="PROSITE" id="PS51257">
    <property type="entry name" value="PROKAR_LIPOPROTEIN"/>
    <property type="match status" value="1"/>
</dbReference>
<organism evidence="3 4">
    <name type="scientific">Desulfobacter postgatei 2ac9</name>
    <dbReference type="NCBI Taxonomy" id="879212"/>
    <lineage>
        <taxon>Bacteria</taxon>
        <taxon>Pseudomonadati</taxon>
        <taxon>Thermodesulfobacteriota</taxon>
        <taxon>Desulfobacteria</taxon>
        <taxon>Desulfobacterales</taxon>
        <taxon>Desulfobacteraceae</taxon>
        <taxon>Desulfobacter</taxon>
    </lineage>
</organism>
<keyword evidence="3" id="KW-0808">Transferase</keyword>
<dbReference type="SUPFAM" id="SSF52821">
    <property type="entry name" value="Rhodanese/Cell cycle control phosphatase"/>
    <property type="match status" value="1"/>
</dbReference>
<dbReference type="PANTHER" id="PTHR45431">
    <property type="entry name" value="RHODANESE-LIKE DOMAIN-CONTAINING PROTEIN 15, CHLOROPLASTIC"/>
    <property type="match status" value="1"/>
</dbReference>
<dbReference type="AlphaFoldDB" id="I5B3B9"/>
<dbReference type="RefSeq" id="WP_004073368.1">
    <property type="nucleotide sequence ID" value="NZ_CM001488.1"/>
</dbReference>
<dbReference type="EMBL" id="CM001488">
    <property type="protein sequence ID" value="EIM63982.1"/>
    <property type="molecule type" value="Genomic_DNA"/>
</dbReference>
<dbReference type="PROSITE" id="PS50206">
    <property type="entry name" value="RHODANESE_3"/>
    <property type="match status" value="1"/>
</dbReference>
<dbReference type="Proteomes" id="UP000005778">
    <property type="component" value="Chromosome"/>
</dbReference>
<dbReference type="HOGENOM" id="CLU_089574_10_0_7"/>
<protein>
    <submittedName>
        <fullName evidence="3">Rhodanese-related sulfurtransferase</fullName>
    </submittedName>
</protein>
<dbReference type="PANTHER" id="PTHR45431:SF3">
    <property type="entry name" value="RHODANESE-LIKE DOMAIN-CONTAINING PROTEIN 15, CHLOROPLASTIC"/>
    <property type="match status" value="1"/>
</dbReference>
<dbReference type="InterPro" id="IPR052367">
    <property type="entry name" value="Thiosulfate_ST/Rhodanese-like"/>
</dbReference>
<dbReference type="SMART" id="SM00450">
    <property type="entry name" value="RHOD"/>
    <property type="match status" value="1"/>
</dbReference>
<gene>
    <name evidence="3" type="ORF">DespoDRAFT_02089</name>
</gene>
<feature type="domain" description="Rhodanese" evidence="2">
    <location>
        <begin position="72"/>
        <end position="186"/>
    </location>
</feature>
<dbReference type="InterPro" id="IPR036873">
    <property type="entry name" value="Rhodanese-like_dom_sf"/>
</dbReference>
<reference evidence="3 4" key="2">
    <citation type="submission" date="2012-02" db="EMBL/GenBank/DDBJ databases">
        <title>Improved High-Quality Draft sequence of Desulfobacter postgatei 2ac9.</title>
        <authorList>
            <consortium name="US DOE Joint Genome Institute"/>
            <person name="Lucas S."/>
            <person name="Han J."/>
            <person name="Lapidus A."/>
            <person name="Cheng J.-F."/>
            <person name="Goodwin L."/>
            <person name="Pitluck S."/>
            <person name="Peters L."/>
            <person name="Ovchinnikova G."/>
            <person name="Held B."/>
            <person name="Detter J.C."/>
            <person name="Han C."/>
            <person name="Tapia R."/>
            <person name="Land M."/>
            <person name="Hauser L."/>
            <person name="Kyrpides N."/>
            <person name="Ivanova N."/>
            <person name="Pagani I."/>
            <person name="Orellana R."/>
            <person name="Lovley D."/>
            <person name="Woyke T."/>
        </authorList>
    </citation>
    <scope>NUCLEOTIDE SEQUENCE [LARGE SCALE GENOMIC DNA]</scope>
    <source>
        <strain evidence="3 4">2ac9</strain>
    </source>
</reference>
<dbReference type="STRING" id="879212.DespoDRAFT_02089"/>
<dbReference type="OrthoDB" id="7835227at2"/>
<dbReference type="Pfam" id="PF00581">
    <property type="entry name" value="Rhodanese"/>
    <property type="match status" value="1"/>
</dbReference>
<evidence type="ECO:0000313" key="4">
    <source>
        <dbReference type="Proteomes" id="UP000005778"/>
    </source>
</evidence>
<keyword evidence="4" id="KW-1185">Reference proteome</keyword>
<feature type="signal peptide" evidence="1">
    <location>
        <begin position="1"/>
        <end position="26"/>
    </location>
</feature>
<feature type="chain" id="PRO_5003699565" evidence="1">
    <location>
        <begin position="27"/>
        <end position="216"/>
    </location>
</feature>
<evidence type="ECO:0000259" key="2">
    <source>
        <dbReference type="PROSITE" id="PS50206"/>
    </source>
</evidence>
<dbReference type="Gene3D" id="3.40.250.10">
    <property type="entry name" value="Rhodanese-like domain"/>
    <property type="match status" value="1"/>
</dbReference>
<dbReference type="GO" id="GO:0016740">
    <property type="term" value="F:transferase activity"/>
    <property type="evidence" value="ECO:0007669"/>
    <property type="project" value="UniProtKB-KW"/>
</dbReference>